<dbReference type="Gene3D" id="2.130.10.10">
    <property type="entry name" value="YVTN repeat-like/Quinoprotein amine dehydrogenase"/>
    <property type="match status" value="1"/>
</dbReference>
<dbReference type="InterPro" id="IPR015943">
    <property type="entry name" value="WD40/YVTN_repeat-like_dom_sf"/>
</dbReference>
<name>A0A7Y7IWI0_9PROT</name>
<evidence type="ECO:0000256" key="1">
    <source>
        <dbReference type="SAM" id="SignalP"/>
    </source>
</evidence>
<dbReference type="EMBL" id="JABXXP010000221">
    <property type="protein sequence ID" value="NVN11661.1"/>
    <property type="molecule type" value="Genomic_DNA"/>
</dbReference>
<dbReference type="Proteomes" id="UP000534870">
    <property type="component" value="Unassembled WGS sequence"/>
</dbReference>
<evidence type="ECO:0000313" key="2">
    <source>
        <dbReference type="EMBL" id="NVN11661.1"/>
    </source>
</evidence>
<dbReference type="PANTHER" id="PTHR47197:SF3">
    <property type="entry name" value="DIHYDRO-HEME D1 DEHYDROGENASE"/>
    <property type="match status" value="1"/>
</dbReference>
<comment type="caution">
    <text evidence="2">The sequence shown here is derived from an EMBL/GenBank/DDBJ whole genome shotgun (WGS) entry which is preliminary data.</text>
</comment>
<dbReference type="InterPro" id="IPR051200">
    <property type="entry name" value="Host-pathogen_enzymatic-act"/>
</dbReference>
<feature type="chain" id="PRO_5030896407" evidence="1">
    <location>
        <begin position="24"/>
        <end position="392"/>
    </location>
</feature>
<dbReference type="SUPFAM" id="SSF50974">
    <property type="entry name" value="Nitrous oxide reductase, N-terminal domain"/>
    <property type="match status" value="1"/>
</dbReference>
<dbReference type="PANTHER" id="PTHR47197">
    <property type="entry name" value="PROTEIN NIRF"/>
    <property type="match status" value="1"/>
</dbReference>
<reference evidence="2 3" key="1">
    <citation type="submission" date="2020-06" db="EMBL/GenBank/DDBJ databases">
        <title>Description of novel acetic acid bacteria.</title>
        <authorList>
            <person name="Sombolestani A."/>
        </authorList>
    </citation>
    <scope>NUCLEOTIDE SEQUENCE [LARGE SCALE GENOMIC DNA]</scope>
    <source>
        <strain evidence="2 3">LMG 31431</strain>
    </source>
</reference>
<dbReference type="RefSeq" id="WP_176640355.1">
    <property type="nucleotide sequence ID" value="NZ_JABXXP010000221.1"/>
</dbReference>
<sequence>MRFGFLPPFCLSLLLSTAFVLQARTAPRTARSATVLSANDAHSILRDGVQVLPKPLGPDTLSILDLQPNGLWAVRSSIDVPASVIGPPTALTLTPDGRIALAASASKPDPADGRIVPDDRISVIDLSGPRPRVIQQVASAPGTTTLRLTPNLKHVLAANGAGGVLTWFRFDGRRLGARKTIALPVENGFPGGLAITPDGRRALVSLWKGDRVLVLHIDGDDIALAPDPLEIGPGPWNIRLTRDGHYAVMGILGHGEGLPGALSVLDLTASPIREIQRIRVPNAPEGLDISADGRYVAVVSQNGSALAPSSPRYHDRGIVTVFSLRDGHLAQLAQAPGTLWPQGLVFAPDGRTILVQGVMDRALRTLSWNGSALTVLGDTTLPGGGANIERQR</sequence>
<feature type="signal peptide" evidence="1">
    <location>
        <begin position="1"/>
        <end position="23"/>
    </location>
</feature>
<evidence type="ECO:0000313" key="3">
    <source>
        <dbReference type="Proteomes" id="UP000534870"/>
    </source>
</evidence>
<accession>A0A7Y7IWI0</accession>
<dbReference type="AlphaFoldDB" id="A0A7Y7IWI0"/>
<proteinExistence type="predicted"/>
<gene>
    <name evidence="2" type="ORF">HUK84_11105</name>
</gene>
<protein>
    <submittedName>
        <fullName evidence="2">YncE family protein</fullName>
    </submittedName>
</protein>
<dbReference type="InterPro" id="IPR011045">
    <property type="entry name" value="N2O_reductase_N"/>
</dbReference>
<keyword evidence="1" id="KW-0732">Signal</keyword>
<organism evidence="2 3">
    <name type="scientific">Nguyenibacter vanlangensis</name>
    <dbReference type="NCBI Taxonomy" id="1216886"/>
    <lineage>
        <taxon>Bacteria</taxon>
        <taxon>Pseudomonadati</taxon>
        <taxon>Pseudomonadota</taxon>
        <taxon>Alphaproteobacteria</taxon>
        <taxon>Acetobacterales</taxon>
        <taxon>Acetobacteraceae</taxon>
        <taxon>Nguyenibacter</taxon>
    </lineage>
</organism>